<dbReference type="PANTHER" id="PTHR30419">
    <property type="entry name" value="HTH-TYPE TRANSCRIPTIONAL REGULATOR YBHD"/>
    <property type="match status" value="1"/>
</dbReference>
<evidence type="ECO:0000256" key="3">
    <source>
        <dbReference type="ARBA" id="ARBA00023125"/>
    </source>
</evidence>
<name>A0ABV3BH56_9ACTN</name>
<keyword evidence="2" id="KW-0805">Transcription regulation</keyword>
<dbReference type="Pfam" id="PF03466">
    <property type="entry name" value="LysR_substrate"/>
    <property type="match status" value="1"/>
</dbReference>
<dbReference type="EMBL" id="JBEYXV010000002">
    <property type="protein sequence ID" value="MEU6820286.1"/>
    <property type="molecule type" value="Genomic_DNA"/>
</dbReference>
<dbReference type="Gene3D" id="1.10.10.10">
    <property type="entry name" value="Winged helix-like DNA-binding domain superfamily/Winged helix DNA-binding domain"/>
    <property type="match status" value="1"/>
</dbReference>
<evidence type="ECO:0000256" key="2">
    <source>
        <dbReference type="ARBA" id="ARBA00023015"/>
    </source>
</evidence>
<reference evidence="6 7" key="1">
    <citation type="submission" date="2024-06" db="EMBL/GenBank/DDBJ databases">
        <title>The Natural Products Discovery Center: Release of the First 8490 Sequenced Strains for Exploring Actinobacteria Biosynthetic Diversity.</title>
        <authorList>
            <person name="Kalkreuter E."/>
            <person name="Kautsar S.A."/>
            <person name="Yang D."/>
            <person name="Bader C.D."/>
            <person name="Teijaro C.N."/>
            <person name="Fluegel L."/>
            <person name="Davis C.M."/>
            <person name="Simpson J.R."/>
            <person name="Lauterbach L."/>
            <person name="Steele A.D."/>
            <person name="Gui C."/>
            <person name="Meng S."/>
            <person name="Li G."/>
            <person name="Viehrig K."/>
            <person name="Ye F."/>
            <person name="Su P."/>
            <person name="Kiefer A.F."/>
            <person name="Nichols A."/>
            <person name="Cepeda A.J."/>
            <person name="Yan W."/>
            <person name="Fan B."/>
            <person name="Jiang Y."/>
            <person name="Adhikari A."/>
            <person name="Zheng C.-J."/>
            <person name="Schuster L."/>
            <person name="Cowan T.M."/>
            <person name="Smanski M.J."/>
            <person name="Chevrette M.G."/>
            <person name="De Carvalho L.P.S."/>
            <person name="Shen B."/>
        </authorList>
    </citation>
    <scope>NUCLEOTIDE SEQUENCE [LARGE SCALE GENOMIC DNA]</scope>
    <source>
        <strain evidence="6 7">NPDC046838</strain>
    </source>
</reference>
<dbReference type="PANTHER" id="PTHR30419:SF28">
    <property type="entry name" value="HTH-TYPE TRANSCRIPTIONAL REGULATOR BSDA"/>
    <property type="match status" value="1"/>
</dbReference>
<evidence type="ECO:0000259" key="5">
    <source>
        <dbReference type="PROSITE" id="PS50931"/>
    </source>
</evidence>
<dbReference type="Proteomes" id="UP001551176">
    <property type="component" value="Unassembled WGS sequence"/>
</dbReference>
<dbReference type="PRINTS" id="PR00039">
    <property type="entry name" value="HTHLYSR"/>
</dbReference>
<evidence type="ECO:0000256" key="4">
    <source>
        <dbReference type="ARBA" id="ARBA00023163"/>
    </source>
</evidence>
<evidence type="ECO:0000313" key="6">
    <source>
        <dbReference type="EMBL" id="MEU6820286.1"/>
    </source>
</evidence>
<dbReference type="InterPro" id="IPR000847">
    <property type="entry name" value="LysR_HTH_N"/>
</dbReference>
<dbReference type="Gene3D" id="3.40.190.290">
    <property type="match status" value="1"/>
</dbReference>
<sequence>MDLLQLRYFQAVARFEHISRAAEELHVAQPSLSRTIARLEAELGTPLFDRQGRRIRLNQYGAVFLRHVDRALSELDDARRVLRDARDTAFGRVSVASETLLTITHLLGSFRAAYPRADVRLYQSNAEEMDRQLRAREVDFCVASQPLTGTNLDSIELAREEVLLAVPRGHWLDGRESVTIREIAAEPFVTTRPGQWQRTLLDRLFASEGLTPLLSCEGDEPGASQDMISAGLGIGLIPAISRQAGTDSQVPVAWVHLDAPDCSRVLTLVWSRDSYLSDAAVKFREFTTSRPFMTHRLPDPRRGRGRRP</sequence>
<evidence type="ECO:0000313" key="7">
    <source>
        <dbReference type="Proteomes" id="UP001551176"/>
    </source>
</evidence>
<dbReference type="SUPFAM" id="SSF46785">
    <property type="entry name" value="Winged helix' DNA-binding domain"/>
    <property type="match status" value="1"/>
</dbReference>
<dbReference type="Pfam" id="PF00126">
    <property type="entry name" value="HTH_1"/>
    <property type="match status" value="1"/>
</dbReference>
<dbReference type="SUPFAM" id="SSF53850">
    <property type="entry name" value="Periplasmic binding protein-like II"/>
    <property type="match status" value="1"/>
</dbReference>
<evidence type="ECO:0000256" key="1">
    <source>
        <dbReference type="ARBA" id="ARBA00009437"/>
    </source>
</evidence>
<keyword evidence="4" id="KW-0804">Transcription</keyword>
<keyword evidence="3" id="KW-0238">DNA-binding</keyword>
<dbReference type="InterPro" id="IPR050950">
    <property type="entry name" value="HTH-type_LysR_regulators"/>
</dbReference>
<gene>
    <name evidence="6" type="ORF">ABZ921_06620</name>
</gene>
<dbReference type="InterPro" id="IPR036390">
    <property type="entry name" value="WH_DNA-bd_sf"/>
</dbReference>
<comment type="similarity">
    <text evidence="1">Belongs to the LysR transcriptional regulatory family.</text>
</comment>
<keyword evidence="7" id="KW-1185">Reference proteome</keyword>
<feature type="domain" description="HTH lysR-type" evidence="5">
    <location>
        <begin position="1"/>
        <end position="58"/>
    </location>
</feature>
<dbReference type="InterPro" id="IPR036388">
    <property type="entry name" value="WH-like_DNA-bd_sf"/>
</dbReference>
<dbReference type="InterPro" id="IPR005119">
    <property type="entry name" value="LysR_subst-bd"/>
</dbReference>
<comment type="caution">
    <text evidence="6">The sequence shown here is derived from an EMBL/GenBank/DDBJ whole genome shotgun (WGS) entry which is preliminary data.</text>
</comment>
<proteinExistence type="inferred from homology"/>
<protein>
    <submittedName>
        <fullName evidence="6">LysR substrate-binding domain-containing protein</fullName>
    </submittedName>
</protein>
<organism evidence="6 7">
    <name type="scientific">Streptomyces atriruber</name>
    <dbReference type="NCBI Taxonomy" id="545121"/>
    <lineage>
        <taxon>Bacteria</taxon>
        <taxon>Bacillati</taxon>
        <taxon>Actinomycetota</taxon>
        <taxon>Actinomycetes</taxon>
        <taxon>Kitasatosporales</taxon>
        <taxon>Streptomycetaceae</taxon>
        <taxon>Streptomyces</taxon>
    </lineage>
</organism>
<dbReference type="RefSeq" id="WP_359345553.1">
    <property type="nucleotide sequence ID" value="NZ_JBEYXV010000002.1"/>
</dbReference>
<dbReference type="PROSITE" id="PS50931">
    <property type="entry name" value="HTH_LYSR"/>
    <property type="match status" value="1"/>
</dbReference>
<accession>A0ABV3BH56</accession>